<reference evidence="2 3" key="1">
    <citation type="journal article" date="2013" name="Biodegradation">
        <title>Quantitative proteomic analysis of ibuprofen-degrading Patulibacter sp. strain I11.</title>
        <authorList>
            <person name="Almeida B."/>
            <person name="Kjeldal H."/>
            <person name="Lolas I."/>
            <person name="Knudsen A.D."/>
            <person name="Carvalho G."/>
            <person name="Nielsen K.L."/>
            <person name="Barreto Crespo M.T."/>
            <person name="Stensballe A."/>
            <person name="Nielsen J.L."/>
        </authorList>
    </citation>
    <scope>NUCLEOTIDE SEQUENCE [LARGE SCALE GENOMIC DNA]</scope>
    <source>
        <strain evidence="2 3">I11</strain>
    </source>
</reference>
<comment type="caution">
    <text evidence="2">The sequence shown here is derived from an EMBL/GenBank/DDBJ whole genome shotgun (WGS) entry which is preliminary data.</text>
</comment>
<dbReference type="Proteomes" id="UP000005143">
    <property type="component" value="Unassembled WGS sequence"/>
</dbReference>
<keyword evidence="3" id="KW-1185">Reference proteome</keyword>
<sequence>MPKMIQVRNVPDDVHGRLKARAALAGMSLSDYLKVEMVDLASRPSIAELDSRVRSRPSSNVTIDDAVAAVRDARRD</sequence>
<organism evidence="2 3">
    <name type="scientific">Patulibacter medicamentivorans</name>
    <dbReference type="NCBI Taxonomy" id="1097667"/>
    <lineage>
        <taxon>Bacteria</taxon>
        <taxon>Bacillati</taxon>
        <taxon>Actinomycetota</taxon>
        <taxon>Thermoleophilia</taxon>
        <taxon>Solirubrobacterales</taxon>
        <taxon>Patulibacteraceae</taxon>
        <taxon>Patulibacter</taxon>
    </lineage>
</organism>
<name>H0E5D9_9ACTN</name>
<dbReference type="EMBL" id="AGUD01000163">
    <property type="protein sequence ID" value="EHN11096.1"/>
    <property type="molecule type" value="Genomic_DNA"/>
</dbReference>
<dbReference type="RefSeq" id="WP_007574316.1">
    <property type="nucleotide sequence ID" value="NZ_AGUD01000163.1"/>
</dbReference>
<accession>H0E5D9</accession>
<dbReference type="GO" id="GO:0006355">
    <property type="term" value="P:regulation of DNA-templated transcription"/>
    <property type="evidence" value="ECO:0007669"/>
    <property type="project" value="InterPro"/>
</dbReference>
<dbReference type="InterPro" id="IPR053853">
    <property type="entry name" value="FitA-like_RHH"/>
</dbReference>
<feature type="domain" description="Antitoxin FitA-like ribbon-helix-helix" evidence="1">
    <location>
        <begin position="5"/>
        <end position="31"/>
    </location>
</feature>
<proteinExistence type="predicted"/>
<evidence type="ECO:0000313" key="2">
    <source>
        <dbReference type="EMBL" id="EHN11096.1"/>
    </source>
</evidence>
<evidence type="ECO:0000259" key="1">
    <source>
        <dbReference type="Pfam" id="PF22513"/>
    </source>
</evidence>
<dbReference type="OrthoDB" id="7107936at2"/>
<evidence type="ECO:0000313" key="3">
    <source>
        <dbReference type="Proteomes" id="UP000005143"/>
    </source>
</evidence>
<dbReference type="Pfam" id="PF22513">
    <property type="entry name" value="FitA-like_RHH"/>
    <property type="match status" value="1"/>
</dbReference>
<dbReference type="InterPro" id="IPR010985">
    <property type="entry name" value="Ribbon_hlx_hlx"/>
</dbReference>
<protein>
    <recommendedName>
        <fullName evidence="1">Antitoxin FitA-like ribbon-helix-helix domain-containing protein</fullName>
    </recommendedName>
</protein>
<dbReference type="AlphaFoldDB" id="H0E5D9"/>
<gene>
    <name evidence="2" type="ORF">PAI11_20300</name>
</gene>
<dbReference type="SUPFAM" id="SSF47598">
    <property type="entry name" value="Ribbon-helix-helix"/>
    <property type="match status" value="1"/>
</dbReference>